<evidence type="ECO:0000313" key="2">
    <source>
        <dbReference type="EMBL" id="KWT83438.1"/>
    </source>
</evidence>
<gene>
    <name evidence="2" type="ORF">ASN18_2188</name>
</gene>
<keyword evidence="1" id="KW-0812">Transmembrane</keyword>
<reference evidence="2 3" key="1">
    <citation type="submission" date="2015-11" db="EMBL/GenBank/DDBJ databases">
        <authorList>
            <person name="Lin W."/>
        </authorList>
    </citation>
    <scope>NUCLEOTIDE SEQUENCE [LARGE SCALE GENOMIC DNA]</scope>
    <source>
        <strain evidence="2 3">HCH-1</strain>
    </source>
</reference>
<dbReference type="EMBL" id="LNQR01000077">
    <property type="protein sequence ID" value="KWT83438.1"/>
    <property type="molecule type" value="Genomic_DNA"/>
</dbReference>
<protein>
    <recommendedName>
        <fullName evidence="4">Transposase</fullName>
    </recommendedName>
</protein>
<sequence length="66" mass="7444">MSFTHTYTSLASLTLTYAVIFTYLKRGLFQKLAETLGVITEQFPCLVVRTYQMVKSEFTGTVPVNS</sequence>
<keyword evidence="1" id="KW-0472">Membrane</keyword>
<evidence type="ECO:0000313" key="3">
    <source>
        <dbReference type="Proteomes" id="UP000060487"/>
    </source>
</evidence>
<feature type="transmembrane region" description="Helical" evidence="1">
    <location>
        <begin position="6"/>
        <end position="24"/>
    </location>
</feature>
<name>A0ABR5SFR7_9BACT</name>
<dbReference type="Proteomes" id="UP000060487">
    <property type="component" value="Unassembled WGS sequence"/>
</dbReference>
<comment type="caution">
    <text evidence="2">The sequence shown here is derived from an EMBL/GenBank/DDBJ whole genome shotgun (WGS) entry which is preliminary data.</text>
</comment>
<evidence type="ECO:0000256" key="1">
    <source>
        <dbReference type="SAM" id="Phobius"/>
    </source>
</evidence>
<evidence type="ECO:0008006" key="4">
    <source>
        <dbReference type="Google" id="ProtNLM"/>
    </source>
</evidence>
<accession>A0ABR5SFR7</accession>
<keyword evidence="3" id="KW-1185">Reference proteome</keyword>
<keyword evidence="1" id="KW-1133">Transmembrane helix</keyword>
<proteinExistence type="predicted"/>
<organism evidence="2 3">
    <name type="scientific">Candidatus Magnetominusculus xianensis</name>
    <dbReference type="NCBI Taxonomy" id="1748249"/>
    <lineage>
        <taxon>Bacteria</taxon>
        <taxon>Pseudomonadati</taxon>
        <taxon>Nitrospirota</taxon>
        <taxon>Nitrospiria</taxon>
        <taxon>Nitrospirales</taxon>
        <taxon>Nitrospiraceae</taxon>
        <taxon>Candidatus Magnetominusculus</taxon>
    </lineage>
</organism>